<proteinExistence type="predicted"/>
<evidence type="ECO:0000313" key="1">
    <source>
        <dbReference type="EMBL" id="OHV97315.1"/>
    </source>
</evidence>
<dbReference type="Proteomes" id="UP000179840">
    <property type="component" value="Unassembled WGS sequence"/>
</dbReference>
<dbReference type="EMBL" id="LFKP01000005">
    <property type="protein sequence ID" value="OHV97315.1"/>
    <property type="molecule type" value="Genomic_DNA"/>
</dbReference>
<reference evidence="1 2" key="1">
    <citation type="submission" date="2015-06" db="EMBL/GenBank/DDBJ databases">
        <title>Draft genome sequencing of a biphenyl-degrading bacterium, Janthinobacterium lividum MEG1.</title>
        <authorList>
            <person name="Shimodaira J."/>
            <person name="Hatta T."/>
        </authorList>
    </citation>
    <scope>NUCLEOTIDE SEQUENCE [LARGE SCALE GENOMIC DNA]</scope>
    <source>
        <strain evidence="1 2">MEG1</strain>
    </source>
</reference>
<sequence length="156" mass="17079">MQLHGFSILKGLTKILLEGQELDLHNDYEFTQIDYRIAARQLQLHWVRSAGDWVRPSMPPALTLVCTGVQVLKIRESGEDEHVDGEKCLSSIGFMWNAMRDDMDGVASHEASQGCTDLALIFMSDLSIKIAAAEARILVGAGPANQAASIAAEQQL</sequence>
<name>A0A1S1UA47_9BURK</name>
<protein>
    <submittedName>
        <fullName evidence="1">Uncharacterized protein</fullName>
    </submittedName>
</protein>
<organism evidence="1 2">
    <name type="scientific">Janthinobacterium lividum</name>
    <dbReference type="NCBI Taxonomy" id="29581"/>
    <lineage>
        <taxon>Bacteria</taxon>
        <taxon>Pseudomonadati</taxon>
        <taxon>Pseudomonadota</taxon>
        <taxon>Betaproteobacteria</taxon>
        <taxon>Burkholderiales</taxon>
        <taxon>Oxalobacteraceae</taxon>
        <taxon>Janthinobacterium</taxon>
    </lineage>
</organism>
<evidence type="ECO:0000313" key="2">
    <source>
        <dbReference type="Proteomes" id="UP000179840"/>
    </source>
</evidence>
<accession>A0A1S1UA47</accession>
<comment type="caution">
    <text evidence="1">The sequence shown here is derived from an EMBL/GenBank/DDBJ whole genome shotgun (WGS) entry which is preliminary data.</text>
</comment>
<gene>
    <name evidence="1" type="ORF">AKG95_08665</name>
</gene>
<dbReference type="AlphaFoldDB" id="A0A1S1UA47"/>